<comment type="function">
    <text evidence="4">Involved in the assembly process of the P-ring formation. It may associate with FlgF on the rod constituting a structure essential for the P-ring assembly or may act as a modulator protein for the P-ring assembly.</text>
</comment>
<keyword evidence="4" id="KW-1005">Bacterial flagellum biogenesis</keyword>
<dbReference type="InterPro" id="IPR039246">
    <property type="entry name" value="Flagellar_FlgA"/>
</dbReference>
<dbReference type="InterPro" id="IPR041231">
    <property type="entry name" value="FlgA_N"/>
</dbReference>
<feature type="signal peptide" evidence="4">
    <location>
        <begin position="1"/>
        <end position="26"/>
    </location>
</feature>
<keyword evidence="7" id="KW-1185">Reference proteome</keyword>
<feature type="domain" description="SAF" evidence="5">
    <location>
        <begin position="106"/>
        <end position="168"/>
    </location>
</feature>
<dbReference type="PANTHER" id="PTHR36307">
    <property type="entry name" value="FLAGELLA BASAL BODY P-RING FORMATION PROTEIN FLGA"/>
    <property type="match status" value="1"/>
</dbReference>
<dbReference type="Pfam" id="PF13144">
    <property type="entry name" value="ChapFlgA"/>
    <property type="match status" value="1"/>
</dbReference>
<evidence type="ECO:0000313" key="7">
    <source>
        <dbReference type="Proteomes" id="UP000663444"/>
    </source>
</evidence>
<proteinExistence type="inferred from homology"/>
<organism evidence="6 7">
    <name type="scientific">Azospira restricta</name>
    <dbReference type="NCBI Taxonomy" id="404405"/>
    <lineage>
        <taxon>Bacteria</taxon>
        <taxon>Pseudomonadati</taxon>
        <taxon>Pseudomonadota</taxon>
        <taxon>Betaproteobacteria</taxon>
        <taxon>Rhodocyclales</taxon>
        <taxon>Rhodocyclaceae</taxon>
        <taxon>Azospira</taxon>
    </lineage>
</organism>
<evidence type="ECO:0000256" key="4">
    <source>
        <dbReference type="RuleBase" id="RU362063"/>
    </source>
</evidence>
<evidence type="ECO:0000256" key="3">
    <source>
        <dbReference type="ARBA" id="ARBA00022764"/>
    </source>
</evidence>
<dbReference type="EMBL" id="CP064781">
    <property type="protein sequence ID" value="QRJ65449.1"/>
    <property type="molecule type" value="Genomic_DNA"/>
</dbReference>
<dbReference type="InterPro" id="IPR013974">
    <property type="entry name" value="SAF"/>
</dbReference>
<evidence type="ECO:0000259" key="5">
    <source>
        <dbReference type="SMART" id="SM00858"/>
    </source>
</evidence>
<dbReference type="Gene3D" id="3.90.1210.10">
    <property type="entry name" value="Antifreeze-like/N-acetylneuraminic acid synthase C-terminal domain"/>
    <property type="match status" value="1"/>
</dbReference>
<dbReference type="CDD" id="cd11614">
    <property type="entry name" value="SAF_CpaB_FlgA_like"/>
    <property type="match status" value="1"/>
</dbReference>
<name>A0A974Y5K0_9RHOO</name>
<keyword evidence="6" id="KW-0966">Cell projection</keyword>
<dbReference type="PANTHER" id="PTHR36307:SF1">
    <property type="entry name" value="FLAGELLA BASAL BODY P-RING FORMATION PROTEIN FLGA"/>
    <property type="match status" value="1"/>
</dbReference>
<dbReference type="NCBIfam" id="TIGR03170">
    <property type="entry name" value="flgA_cterm"/>
    <property type="match status" value="1"/>
</dbReference>
<dbReference type="GO" id="GO:0044780">
    <property type="term" value="P:bacterial-type flagellum assembly"/>
    <property type="evidence" value="ECO:0007669"/>
    <property type="project" value="InterPro"/>
</dbReference>
<sequence length="230" mass="23683">MNGPRLLIAAALLAATATLTSPPATARELLAATVEQYLQTQTRGLPGKVDVSVGQLDPRTQLAPCSAHEPFTPPGTRLWGKATVGVRCLGPASWTVYVPVQVRVSGNYVVTARALNPGQPLDAGDLALRSGDLTALPTGILTEREQAVGKTLKNGLGGGQPLRSDMLIAPFVVQQGQDVRLISKGPGFAVSNEGKALNNAADGQVARARTASGQTVSGIARPGGIIEIAP</sequence>
<dbReference type="GO" id="GO:0042597">
    <property type="term" value="C:periplasmic space"/>
    <property type="evidence" value="ECO:0007669"/>
    <property type="project" value="UniProtKB-SubCell"/>
</dbReference>
<dbReference type="Gene3D" id="2.30.30.760">
    <property type="match status" value="1"/>
</dbReference>
<evidence type="ECO:0000256" key="2">
    <source>
        <dbReference type="ARBA" id="ARBA00022729"/>
    </source>
</evidence>
<keyword evidence="6" id="KW-0282">Flagellum</keyword>
<feature type="chain" id="PRO_5038162157" description="Flagella basal body P-ring formation protein FlgA" evidence="4">
    <location>
        <begin position="27"/>
        <end position="230"/>
    </location>
</feature>
<evidence type="ECO:0000256" key="1">
    <source>
        <dbReference type="ARBA" id="ARBA00004418"/>
    </source>
</evidence>
<dbReference type="AlphaFoldDB" id="A0A974Y5K0"/>
<protein>
    <recommendedName>
        <fullName evidence="4">Flagella basal body P-ring formation protein FlgA</fullName>
    </recommendedName>
</protein>
<comment type="similarity">
    <text evidence="4">Belongs to the FlgA family.</text>
</comment>
<dbReference type="RefSeq" id="WP_203388979.1">
    <property type="nucleotide sequence ID" value="NZ_CP064781.1"/>
</dbReference>
<dbReference type="KEGG" id="ares:IWH25_09045"/>
<evidence type="ECO:0000313" key="6">
    <source>
        <dbReference type="EMBL" id="QRJ65449.1"/>
    </source>
</evidence>
<reference evidence="6" key="1">
    <citation type="submission" date="2020-11" db="EMBL/GenBank/DDBJ databases">
        <title>Azospira restricta DSM 18626 genome sequence.</title>
        <authorList>
            <person name="Moe W.M."/>
        </authorList>
    </citation>
    <scope>NUCLEOTIDE SEQUENCE</scope>
    <source>
        <strain evidence="6">DSM 18626</strain>
    </source>
</reference>
<keyword evidence="2 4" id="KW-0732">Signal</keyword>
<dbReference type="InterPro" id="IPR017585">
    <property type="entry name" value="SAF_FlgA"/>
</dbReference>
<accession>A0A974Y5K0</accession>
<comment type="subcellular location">
    <subcellularLocation>
        <location evidence="1 4">Periplasm</location>
    </subcellularLocation>
</comment>
<dbReference type="Proteomes" id="UP000663444">
    <property type="component" value="Chromosome"/>
</dbReference>
<dbReference type="SMART" id="SM00858">
    <property type="entry name" value="SAF"/>
    <property type="match status" value="1"/>
</dbReference>
<dbReference type="Pfam" id="PF17656">
    <property type="entry name" value="ChapFlgA_N"/>
    <property type="match status" value="1"/>
</dbReference>
<keyword evidence="3 4" id="KW-0574">Periplasm</keyword>
<gene>
    <name evidence="6" type="primary">flgA</name>
    <name evidence="6" type="ORF">IWH25_09045</name>
</gene>
<keyword evidence="6" id="KW-0969">Cilium</keyword>